<dbReference type="RefSeq" id="WP_017745556.1">
    <property type="nucleotide sequence ID" value="NZ_KQ976354.1"/>
</dbReference>
<sequence length="73" mass="8359">MLKSYEAIFENDQIKWLTDKPKESSARVIVTILEDTTLPIRRRTPPASIALKGRTLGDLVSSIIEEQDWECLK</sequence>
<gene>
    <name evidence="1" type="ORF">WA1_27270</name>
</gene>
<dbReference type="OrthoDB" id="5574236at2"/>
<comment type="caution">
    <text evidence="1">The sequence shown here is derived from an EMBL/GenBank/DDBJ whole genome shotgun (WGS) entry which is preliminary data.</text>
</comment>
<keyword evidence="2" id="KW-1185">Reference proteome</keyword>
<dbReference type="Proteomes" id="UP000076925">
    <property type="component" value="Unassembled WGS sequence"/>
</dbReference>
<evidence type="ECO:0000313" key="1">
    <source>
        <dbReference type="EMBL" id="KYC40239.1"/>
    </source>
</evidence>
<dbReference type="AlphaFoldDB" id="A0A139X6A6"/>
<accession>A0A139X6A6</accession>
<organism evidence="1 2">
    <name type="scientific">Scytonema hofmannii PCC 7110</name>
    <dbReference type="NCBI Taxonomy" id="128403"/>
    <lineage>
        <taxon>Bacteria</taxon>
        <taxon>Bacillati</taxon>
        <taxon>Cyanobacteriota</taxon>
        <taxon>Cyanophyceae</taxon>
        <taxon>Nostocales</taxon>
        <taxon>Scytonemataceae</taxon>
        <taxon>Scytonema</taxon>
    </lineage>
</organism>
<evidence type="ECO:0000313" key="2">
    <source>
        <dbReference type="Proteomes" id="UP000076925"/>
    </source>
</evidence>
<dbReference type="EMBL" id="ANNX02000030">
    <property type="protein sequence ID" value="KYC40239.1"/>
    <property type="molecule type" value="Genomic_DNA"/>
</dbReference>
<reference evidence="1 2" key="1">
    <citation type="journal article" date="2013" name="Genome Biol. Evol.">
        <title>Genomes of Stigonematalean cyanobacteria (subsection V) and the evolution of oxygenic photosynthesis from prokaryotes to plastids.</title>
        <authorList>
            <person name="Dagan T."/>
            <person name="Roettger M."/>
            <person name="Stucken K."/>
            <person name="Landan G."/>
            <person name="Koch R."/>
            <person name="Major P."/>
            <person name="Gould S.B."/>
            <person name="Goremykin V.V."/>
            <person name="Rippka R."/>
            <person name="Tandeau de Marsac N."/>
            <person name="Gugger M."/>
            <person name="Lockhart P.J."/>
            <person name="Allen J.F."/>
            <person name="Brune I."/>
            <person name="Maus I."/>
            <person name="Puhler A."/>
            <person name="Martin W.F."/>
        </authorList>
    </citation>
    <scope>NUCLEOTIDE SEQUENCE [LARGE SCALE GENOMIC DNA]</scope>
    <source>
        <strain evidence="1 2">PCC 7110</strain>
    </source>
</reference>
<proteinExistence type="predicted"/>
<name>A0A139X6A6_9CYAN</name>
<protein>
    <submittedName>
        <fullName evidence="1">Uncharacterized protein</fullName>
    </submittedName>
</protein>